<dbReference type="OrthoDB" id="5081407at2"/>
<dbReference type="RefSeq" id="WP_141379653.1">
    <property type="nucleotide sequence ID" value="NZ_BJNA01000008.1"/>
</dbReference>
<reference evidence="1 2" key="1">
    <citation type="submission" date="2019-06" db="EMBL/GenBank/DDBJ databases">
        <title>Sequencing the genomes of 1000 actinobacteria strains.</title>
        <authorList>
            <person name="Klenk H.-P."/>
        </authorList>
    </citation>
    <scope>NUCLEOTIDE SEQUENCE [LARGE SCALE GENOMIC DNA]</scope>
    <source>
        <strain evidence="1 2">DSM 20427</strain>
    </source>
</reference>
<organism evidence="1 2">
    <name type="scientific">Microbacterium lacticum</name>
    <dbReference type="NCBI Taxonomy" id="33885"/>
    <lineage>
        <taxon>Bacteria</taxon>
        <taxon>Bacillati</taxon>
        <taxon>Actinomycetota</taxon>
        <taxon>Actinomycetes</taxon>
        <taxon>Micrococcales</taxon>
        <taxon>Microbacteriaceae</taxon>
        <taxon>Microbacterium</taxon>
    </lineage>
</organism>
<dbReference type="Proteomes" id="UP000319804">
    <property type="component" value="Unassembled WGS sequence"/>
</dbReference>
<dbReference type="AlphaFoldDB" id="A0A4Y3UN92"/>
<dbReference type="EMBL" id="VFPS01000001">
    <property type="protein sequence ID" value="TQN00435.1"/>
    <property type="molecule type" value="Genomic_DNA"/>
</dbReference>
<evidence type="ECO:0000313" key="2">
    <source>
        <dbReference type="Proteomes" id="UP000319804"/>
    </source>
</evidence>
<keyword evidence="2" id="KW-1185">Reference proteome</keyword>
<comment type="caution">
    <text evidence="1">The sequence shown here is derived from an EMBL/GenBank/DDBJ whole genome shotgun (WGS) entry which is preliminary data.</text>
</comment>
<name>A0A4Y3UN92_9MICO</name>
<evidence type="ECO:0000313" key="1">
    <source>
        <dbReference type="EMBL" id="TQN00435.1"/>
    </source>
</evidence>
<protein>
    <submittedName>
        <fullName evidence="1">Uncharacterized protein</fullName>
    </submittedName>
</protein>
<accession>A0A4Y3UN92</accession>
<sequence>MTTFTRYPYAGPSDQLVVSTVESPWSSVRTVRTIEHQLLESSMTLYTLRPPRPSAGTMKLRLPSITAAHAARDFFSTPSEFGMSPVNPPELAGRFVVTGGDITVAQDVGSWVVSLPWREVLG</sequence>
<gene>
    <name evidence="1" type="ORF">FHX68_0529</name>
</gene>
<proteinExistence type="predicted"/>